<sequence length="227" mass="24079">MLCFDAVSYIERKGRRCRGILKDVSLRLGPHDRVAVLGDGRSGKSTLIRLASGALAPTSGCVRRLCPISPPLGASGQFHTSLSGAANVTLLARLADVPAGPVRAFCREVADLGARFDAPMSGYTNGMRARLGFALSYAMPSQILLADEMVGTGDTAHRALCDALLDRALETSGLLLVTRNARLVDRFGCRPFALVRGHLLPCRSSAEAERLVAAARVEPHNQTEAAA</sequence>
<dbReference type="AlphaFoldDB" id="A0A6B0TPX6"/>
<gene>
    <name evidence="2" type="ORF">GSH16_11040</name>
</gene>
<proteinExistence type="predicted"/>
<evidence type="ECO:0000259" key="1">
    <source>
        <dbReference type="PROSITE" id="PS50893"/>
    </source>
</evidence>
<dbReference type="Gene3D" id="3.40.50.300">
    <property type="entry name" value="P-loop containing nucleotide triphosphate hydrolases"/>
    <property type="match status" value="1"/>
</dbReference>
<evidence type="ECO:0000313" key="2">
    <source>
        <dbReference type="EMBL" id="MXU65986.1"/>
    </source>
</evidence>
<dbReference type="GO" id="GO:0016887">
    <property type="term" value="F:ATP hydrolysis activity"/>
    <property type="evidence" value="ECO:0007669"/>
    <property type="project" value="InterPro"/>
</dbReference>
<name>A0A6B0TPX6_9RHOB</name>
<evidence type="ECO:0000313" key="3">
    <source>
        <dbReference type="Proteomes" id="UP000436016"/>
    </source>
</evidence>
<dbReference type="Pfam" id="PF00005">
    <property type="entry name" value="ABC_tran"/>
    <property type="match status" value="1"/>
</dbReference>
<dbReference type="InterPro" id="IPR003439">
    <property type="entry name" value="ABC_transporter-like_ATP-bd"/>
</dbReference>
<accession>A0A6B0TPX6</accession>
<dbReference type="Proteomes" id="UP000436016">
    <property type="component" value="Unassembled WGS sequence"/>
</dbReference>
<dbReference type="InterPro" id="IPR050683">
    <property type="entry name" value="Bact_Polysacc_Export_ATP-bd"/>
</dbReference>
<comment type="caution">
    <text evidence="2">The sequence shown here is derived from an EMBL/GenBank/DDBJ whole genome shotgun (WGS) entry which is preliminary data.</text>
</comment>
<organism evidence="2 3">
    <name type="scientific">Oceanomicrobium pacificus</name>
    <dbReference type="NCBI Taxonomy" id="2692916"/>
    <lineage>
        <taxon>Bacteria</taxon>
        <taxon>Pseudomonadati</taxon>
        <taxon>Pseudomonadota</taxon>
        <taxon>Alphaproteobacteria</taxon>
        <taxon>Rhodobacterales</taxon>
        <taxon>Paracoccaceae</taxon>
        <taxon>Oceanomicrobium</taxon>
    </lineage>
</organism>
<dbReference type="PANTHER" id="PTHR46743">
    <property type="entry name" value="TEICHOIC ACIDS EXPORT ATP-BINDING PROTEIN TAGH"/>
    <property type="match status" value="1"/>
</dbReference>
<feature type="domain" description="ABC transporter" evidence="1">
    <location>
        <begin position="2"/>
        <end position="221"/>
    </location>
</feature>
<dbReference type="RefSeq" id="WP_160854968.1">
    <property type="nucleotide sequence ID" value="NZ_WUWG01000003.1"/>
</dbReference>
<keyword evidence="3" id="KW-1185">Reference proteome</keyword>
<dbReference type="SUPFAM" id="SSF52540">
    <property type="entry name" value="P-loop containing nucleoside triphosphate hydrolases"/>
    <property type="match status" value="1"/>
</dbReference>
<dbReference type="GO" id="GO:0005524">
    <property type="term" value="F:ATP binding"/>
    <property type="evidence" value="ECO:0007669"/>
    <property type="project" value="UniProtKB-KW"/>
</dbReference>
<dbReference type="EMBL" id="WUWG01000003">
    <property type="protein sequence ID" value="MXU65986.1"/>
    <property type="molecule type" value="Genomic_DNA"/>
</dbReference>
<keyword evidence="2" id="KW-0547">Nucleotide-binding</keyword>
<protein>
    <submittedName>
        <fullName evidence="2">ATP-binding cassette domain-containing protein</fullName>
    </submittedName>
</protein>
<dbReference type="InterPro" id="IPR027417">
    <property type="entry name" value="P-loop_NTPase"/>
</dbReference>
<keyword evidence="2" id="KW-0067">ATP-binding</keyword>
<reference evidence="2 3" key="1">
    <citation type="submission" date="2019-12" db="EMBL/GenBank/DDBJ databases">
        <title>Strain KN286 was isolated from seawater, which was collected from Caroline Seamount in the tropical western Pacific.</title>
        <authorList>
            <person name="Wang Q."/>
        </authorList>
    </citation>
    <scope>NUCLEOTIDE SEQUENCE [LARGE SCALE GENOMIC DNA]</scope>
    <source>
        <strain evidence="2 3">KN286</strain>
    </source>
</reference>
<dbReference type="PROSITE" id="PS50893">
    <property type="entry name" value="ABC_TRANSPORTER_2"/>
    <property type="match status" value="1"/>
</dbReference>
<dbReference type="PANTHER" id="PTHR46743:SF2">
    <property type="entry name" value="TEICHOIC ACIDS EXPORT ATP-BINDING PROTEIN TAGH"/>
    <property type="match status" value="1"/>
</dbReference>